<sequence>MAATLFLRQGRARALKTLLLAARVSRGLASTVSLSAESGKREKGPNSKKQSPPKNVVEPKERGKLLATQTAAELSKSLSSPSSYPSVVNKGGMVASPRPDDSMVFTNEGLPKFLSRKTLVEFPQKVSSPLGKQGSDSEAHREGQEVRDDSSSSSSSSSDSESDEEGDIPEADPRVVSKGKGGFPKPDASRYSEKQAPQVVKSAKEKTWLQKPDMDLAYPENHHQPKKKGTTIKTLGDRKDATPKTTIPKSQIDECLKQNVKEKRLQKILRSEEIDEERQRPFEVKGILPNHTKPGLSAQQSGSPVPTLLAEEARAGGQPQATPPGAGEGQLGKQVPEPNWKVASPLFQKENLGKQVVEGHLKATEEILEDQVPVRNLETVPVENEDVFNEKTAVLRLEEKGERGEDSATHMEDPDCTQEAAPTLAPAEPSDTTTYKNLQHHDYTMFTFLDLNLDLSKFRLPQPSTGRESPRH</sequence>
<dbReference type="PANTHER" id="PTHR17117:SF3">
    <property type="entry name" value="NADH DEHYDROGENASE [UBIQUINONE] FLAVOPROTEIN 3, MITOCHONDRIAL"/>
    <property type="match status" value="1"/>
</dbReference>
<dbReference type="PANTHER" id="PTHR17117">
    <property type="entry name" value="NADH-UBIQUINONE OXIDOREDUCTASE"/>
    <property type="match status" value="1"/>
</dbReference>
<feature type="region of interest" description="Disordered" evidence="1">
    <location>
        <begin position="398"/>
        <end position="431"/>
    </location>
</feature>
<feature type="compositionally biased region" description="Basic and acidic residues" evidence="1">
    <location>
        <begin position="135"/>
        <end position="150"/>
    </location>
</feature>
<keyword evidence="2" id="KW-1185">Reference proteome</keyword>
<feature type="compositionally biased region" description="Low complexity" evidence="1">
    <location>
        <begin position="74"/>
        <end position="86"/>
    </location>
</feature>
<feature type="compositionally biased region" description="Basic and acidic residues" evidence="1">
    <location>
        <begin position="202"/>
        <end position="214"/>
    </location>
</feature>
<feature type="compositionally biased region" description="Low complexity" evidence="1">
    <location>
        <begin position="315"/>
        <end position="325"/>
    </location>
</feature>
<protein>
    <submittedName>
        <fullName evidence="3">NADH dehydrogenase [ubiquinone] flavoprotein 3, mitochondrial isoform X1</fullName>
    </submittedName>
</protein>
<reference evidence="3" key="1">
    <citation type="submission" date="2025-08" db="UniProtKB">
        <authorList>
            <consortium name="RefSeq"/>
        </authorList>
    </citation>
    <scope>IDENTIFICATION</scope>
</reference>
<evidence type="ECO:0000256" key="1">
    <source>
        <dbReference type="SAM" id="MobiDB-lite"/>
    </source>
</evidence>
<feature type="compositionally biased region" description="Basic and acidic residues" evidence="1">
    <location>
        <begin position="398"/>
        <end position="413"/>
    </location>
</feature>
<dbReference type="Proteomes" id="UP000694923">
    <property type="component" value="Unplaced"/>
</dbReference>
<feature type="region of interest" description="Disordered" evidence="1">
    <location>
        <begin position="122"/>
        <end position="250"/>
    </location>
</feature>
<dbReference type="InterPro" id="IPR026193">
    <property type="entry name" value="NDUFV3"/>
</dbReference>
<feature type="region of interest" description="Disordered" evidence="1">
    <location>
        <begin position="275"/>
        <end position="339"/>
    </location>
</feature>
<evidence type="ECO:0000313" key="3">
    <source>
        <dbReference type="RefSeq" id="XP_008561407.1"/>
    </source>
</evidence>
<feature type="region of interest" description="Disordered" evidence="1">
    <location>
        <begin position="31"/>
        <end position="106"/>
    </location>
</feature>
<organism evidence="2 3">
    <name type="scientific">Galeopterus variegatus</name>
    <name type="common">Malayan flying lemur</name>
    <name type="synonym">Cynocephalus variegatus</name>
    <dbReference type="NCBI Taxonomy" id="482537"/>
    <lineage>
        <taxon>Eukaryota</taxon>
        <taxon>Metazoa</taxon>
        <taxon>Chordata</taxon>
        <taxon>Craniata</taxon>
        <taxon>Vertebrata</taxon>
        <taxon>Euteleostomi</taxon>
        <taxon>Mammalia</taxon>
        <taxon>Eutheria</taxon>
        <taxon>Euarchontoglires</taxon>
        <taxon>Dermoptera</taxon>
        <taxon>Cynocephalidae</taxon>
        <taxon>Galeopterus</taxon>
    </lineage>
</organism>
<proteinExistence type="predicted"/>
<dbReference type="RefSeq" id="XP_008561407.1">
    <property type="nucleotide sequence ID" value="XM_008563185.1"/>
</dbReference>
<accession>A0ABM0PZ66</accession>
<gene>
    <name evidence="3" type="primary">NDUFV3</name>
</gene>
<dbReference type="GeneID" id="103581319"/>
<feature type="compositionally biased region" description="Acidic residues" evidence="1">
    <location>
        <begin position="160"/>
        <end position="170"/>
    </location>
</feature>
<dbReference type="Pfam" id="PF15880">
    <property type="entry name" value="NDUFV3"/>
    <property type="match status" value="1"/>
</dbReference>
<evidence type="ECO:0000313" key="2">
    <source>
        <dbReference type="Proteomes" id="UP000694923"/>
    </source>
</evidence>
<name>A0ABM0PZ66_GALVR</name>